<evidence type="ECO:0000256" key="2">
    <source>
        <dbReference type="SAM" id="Phobius"/>
    </source>
</evidence>
<dbReference type="PANTHER" id="PTHR33264:SF8">
    <property type="entry name" value="EXPRESSED PROTEIN"/>
    <property type="match status" value="1"/>
</dbReference>
<dbReference type="Proteomes" id="UP000834106">
    <property type="component" value="Chromosome 5"/>
</dbReference>
<dbReference type="AlphaFoldDB" id="A0AAD1Z5P7"/>
<accession>A0AAD1Z5P7</accession>
<evidence type="ECO:0000313" key="3">
    <source>
        <dbReference type="EMBL" id="CAI9760897.1"/>
    </source>
</evidence>
<feature type="transmembrane region" description="Helical" evidence="2">
    <location>
        <begin position="6"/>
        <end position="26"/>
    </location>
</feature>
<sequence>MENSLGTGFMAVFAVSGSVVFIAMQLHKRLLSDFMKKIEFEIGTATEYGKDQVRKKKVRFSDEVVELSWNAEEGSKKHSSKPQNEDGNLEAMPRNWQEKLKSLPTISDRRARLDIIRCSSAHLPSTTALFLHSPSTRNGSAFTQRFLSRNYFINLSLRNSLLGKEDHKKGGKAMTRQVVHHSRGSVRKGRLAEVAGGTAAECAAVCCCCPCGVVNLLVLAVYKLPAGLCRKALRRKRHRRLIKQGLLPPRQCSCDDNNLEIHPISGPVAMVNALESNPDKDVIELEKEMWDKFYSAGFWRSSSQRSEV</sequence>
<keyword evidence="2" id="KW-0472">Membrane</keyword>
<reference evidence="3" key="1">
    <citation type="submission" date="2023-05" db="EMBL/GenBank/DDBJ databases">
        <authorList>
            <person name="Huff M."/>
        </authorList>
    </citation>
    <scope>NUCLEOTIDE SEQUENCE</scope>
</reference>
<feature type="region of interest" description="Disordered" evidence="1">
    <location>
        <begin position="71"/>
        <end position="94"/>
    </location>
</feature>
<evidence type="ECO:0000313" key="4">
    <source>
        <dbReference type="Proteomes" id="UP000834106"/>
    </source>
</evidence>
<proteinExistence type="predicted"/>
<name>A0AAD1Z5P7_9LAMI</name>
<protein>
    <submittedName>
        <fullName evidence="3">Uncharacterized protein</fullName>
    </submittedName>
</protein>
<dbReference type="EMBL" id="OU503040">
    <property type="protein sequence ID" value="CAI9760897.1"/>
    <property type="molecule type" value="Genomic_DNA"/>
</dbReference>
<evidence type="ECO:0000256" key="1">
    <source>
        <dbReference type="SAM" id="MobiDB-lite"/>
    </source>
</evidence>
<keyword evidence="4" id="KW-1185">Reference proteome</keyword>
<keyword evidence="2" id="KW-1133">Transmembrane helix</keyword>
<organism evidence="3 4">
    <name type="scientific">Fraxinus pennsylvanica</name>
    <dbReference type="NCBI Taxonomy" id="56036"/>
    <lineage>
        <taxon>Eukaryota</taxon>
        <taxon>Viridiplantae</taxon>
        <taxon>Streptophyta</taxon>
        <taxon>Embryophyta</taxon>
        <taxon>Tracheophyta</taxon>
        <taxon>Spermatophyta</taxon>
        <taxon>Magnoliopsida</taxon>
        <taxon>eudicotyledons</taxon>
        <taxon>Gunneridae</taxon>
        <taxon>Pentapetalae</taxon>
        <taxon>asterids</taxon>
        <taxon>lamiids</taxon>
        <taxon>Lamiales</taxon>
        <taxon>Oleaceae</taxon>
        <taxon>Oleeae</taxon>
        <taxon>Fraxinus</taxon>
    </lineage>
</organism>
<keyword evidence="2" id="KW-0812">Transmembrane</keyword>
<gene>
    <name evidence="3" type="ORF">FPE_LOCUS8327</name>
</gene>
<dbReference type="PANTHER" id="PTHR33264">
    <property type="entry name" value="EXPRESSED PROTEIN"/>
    <property type="match status" value="1"/>
</dbReference>